<protein>
    <submittedName>
        <fullName evidence="2">Uncharacterized protein</fullName>
    </submittedName>
</protein>
<reference evidence="2" key="1">
    <citation type="journal article" date="2021" name="Proc. Natl. Acad. Sci. U.S.A.">
        <title>Three genomes in the algal genus Volvox reveal the fate of a haploid sex-determining region after a transition to homothallism.</title>
        <authorList>
            <person name="Yamamoto K."/>
            <person name="Hamaji T."/>
            <person name="Kawai-Toyooka H."/>
            <person name="Matsuzaki R."/>
            <person name="Takahashi F."/>
            <person name="Nishimura Y."/>
            <person name="Kawachi M."/>
            <person name="Noguchi H."/>
            <person name="Minakuchi Y."/>
            <person name="Umen J.G."/>
            <person name="Toyoda A."/>
            <person name="Nozaki H."/>
        </authorList>
    </citation>
    <scope>NUCLEOTIDE SEQUENCE</scope>
    <source>
        <strain evidence="2">NIES-3786</strain>
    </source>
</reference>
<evidence type="ECO:0000313" key="3">
    <source>
        <dbReference type="Proteomes" id="UP000747110"/>
    </source>
</evidence>
<dbReference type="AlphaFoldDB" id="A0A8J4FYR3"/>
<gene>
    <name evidence="2" type="ORF">Vretifemale_19087</name>
</gene>
<dbReference type="EMBL" id="BNCP01000065">
    <property type="protein sequence ID" value="GIL91494.1"/>
    <property type="molecule type" value="Genomic_DNA"/>
</dbReference>
<feature type="region of interest" description="Disordered" evidence="1">
    <location>
        <begin position="76"/>
        <end position="104"/>
    </location>
</feature>
<name>A0A8J4FYR3_9CHLO</name>
<comment type="caution">
    <text evidence="2">The sequence shown here is derived from an EMBL/GenBank/DDBJ whole genome shotgun (WGS) entry which is preliminary data.</text>
</comment>
<evidence type="ECO:0000313" key="2">
    <source>
        <dbReference type="EMBL" id="GIL91494.1"/>
    </source>
</evidence>
<keyword evidence="3" id="KW-1185">Reference proteome</keyword>
<accession>A0A8J4FYR3</accession>
<evidence type="ECO:0000256" key="1">
    <source>
        <dbReference type="SAM" id="MobiDB-lite"/>
    </source>
</evidence>
<proteinExistence type="predicted"/>
<sequence>MQRQYGEARVCCNPRSARSEAGQHALHTYVLGPAGVNVAVRSAPGAARKSTQVRLAVVKLRRCAKSGSRCLKVKRPRHTMRPSGWGRCSGKGSNCIRGESQDDR</sequence>
<dbReference type="Proteomes" id="UP000747110">
    <property type="component" value="Unassembled WGS sequence"/>
</dbReference>
<organism evidence="2 3">
    <name type="scientific">Volvox reticuliferus</name>
    <dbReference type="NCBI Taxonomy" id="1737510"/>
    <lineage>
        <taxon>Eukaryota</taxon>
        <taxon>Viridiplantae</taxon>
        <taxon>Chlorophyta</taxon>
        <taxon>core chlorophytes</taxon>
        <taxon>Chlorophyceae</taxon>
        <taxon>CS clade</taxon>
        <taxon>Chlamydomonadales</taxon>
        <taxon>Volvocaceae</taxon>
        <taxon>Volvox</taxon>
    </lineage>
</organism>